<dbReference type="Gene3D" id="3.50.70.20">
    <property type="entry name" value="Cytochrome P460"/>
    <property type="match status" value="1"/>
</dbReference>
<proteinExistence type="predicted"/>
<protein>
    <submittedName>
        <fullName evidence="3">Cytochrome P460</fullName>
    </submittedName>
    <submittedName>
        <fullName evidence="2">Heme-binding protein</fullName>
    </submittedName>
</protein>
<dbReference type="AlphaFoldDB" id="A0A497YB83"/>
<evidence type="ECO:0000313" key="5">
    <source>
        <dbReference type="Proteomes" id="UP000297429"/>
    </source>
</evidence>
<dbReference type="EMBL" id="RCCK01000010">
    <property type="protein sequence ID" value="RLJ80844.1"/>
    <property type="molecule type" value="Genomic_DNA"/>
</dbReference>
<sequence length="312" mass="35186">MKLKFKIVIGILSLVLLAQLIRPEELHSAKAQQVKRLAGVPEEVAKVLETSCFDCHSSQTSWLWFDRLTPVNFLVASHIRDGRKALDFSQWDSLATPKRNAMLYFALNGMLSKEMPLSSYTALHPAAKLDQNDIDLLRAYLLNTALSKPASTKSNSKGAAQSSVMEVKRSPNGIAYLPNYRNWKAISTTERFDNGTIRIIFGNPVAVKAIHEGKTNPWPDGTIFAKTAWKQEQGKDGSVYAGQFVQVEFMIKDVKQYAGTKGWGWARWKGENLLPYGKTVKFDSECISCHRPERDHDYVFTTPFDIKDLNKK</sequence>
<dbReference type="OrthoDB" id="196738at2"/>
<feature type="domain" description="Haem-binding" evidence="1">
    <location>
        <begin position="12"/>
        <end position="145"/>
    </location>
</feature>
<comment type="caution">
    <text evidence="2">The sequence shown here is derived from an EMBL/GenBank/DDBJ whole genome shotgun (WGS) entry which is preliminary data.</text>
</comment>
<dbReference type="Proteomes" id="UP000297429">
    <property type="component" value="Unassembled WGS sequence"/>
</dbReference>
<reference evidence="2 4" key="1">
    <citation type="submission" date="2018-10" db="EMBL/GenBank/DDBJ databases">
        <title>Genomic Encyclopedia of Archaeal and Bacterial Type Strains, Phase II (KMG-II): from individual species to whole genera.</title>
        <authorList>
            <person name="Goeker M."/>
        </authorList>
    </citation>
    <scope>NUCLEOTIDE SEQUENCE [LARGE SCALE GENOMIC DNA]</scope>
    <source>
        <strain evidence="2 4">DSM 19624</strain>
    </source>
</reference>
<dbReference type="Pfam" id="PF16694">
    <property type="entry name" value="Cytochrome_P460"/>
    <property type="match status" value="1"/>
</dbReference>
<keyword evidence="5" id="KW-1185">Reference proteome</keyword>
<evidence type="ECO:0000313" key="2">
    <source>
        <dbReference type="EMBL" id="RLJ80844.1"/>
    </source>
</evidence>
<dbReference type="InterPro" id="IPR032033">
    <property type="entry name" value="Cytochrome_P460"/>
</dbReference>
<evidence type="ECO:0000313" key="4">
    <source>
        <dbReference type="Proteomes" id="UP000273898"/>
    </source>
</evidence>
<accession>A0A497YB83</accession>
<dbReference type="EMBL" id="SOPX01000002">
    <property type="protein sequence ID" value="TFB32080.1"/>
    <property type="molecule type" value="Genomic_DNA"/>
</dbReference>
<dbReference type="CDD" id="cd20753">
    <property type="entry name" value="cyt_P460_Mc-like"/>
    <property type="match status" value="1"/>
</dbReference>
<dbReference type="InterPro" id="IPR025992">
    <property type="entry name" value="Haem-bd"/>
</dbReference>
<dbReference type="Proteomes" id="UP000273898">
    <property type="component" value="Unassembled WGS sequence"/>
</dbReference>
<dbReference type="Pfam" id="PF14376">
    <property type="entry name" value="Haem_bd"/>
    <property type="match status" value="1"/>
</dbReference>
<organism evidence="2 4">
    <name type="scientific">Pedobacter alluvionis</name>
    <dbReference type="NCBI Taxonomy" id="475253"/>
    <lineage>
        <taxon>Bacteria</taxon>
        <taxon>Pseudomonadati</taxon>
        <taxon>Bacteroidota</taxon>
        <taxon>Sphingobacteriia</taxon>
        <taxon>Sphingobacteriales</taxon>
        <taxon>Sphingobacteriaceae</taxon>
        <taxon>Pedobacter</taxon>
    </lineage>
</organism>
<evidence type="ECO:0000259" key="1">
    <source>
        <dbReference type="SMART" id="SM01235"/>
    </source>
</evidence>
<gene>
    <name evidence="2" type="ORF">BCL90_1646</name>
    <name evidence="3" type="ORF">E3V97_16115</name>
</gene>
<dbReference type="InterPro" id="IPR038142">
    <property type="entry name" value="Cytochrome_P460_sp"/>
</dbReference>
<dbReference type="RefSeq" id="WP_121283399.1">
    <property type="nucleotide sequence ID" value="NZ_RCCK01000010.1"/>
</dbReference>
<reference evidence="3 5" key="2">
    <citation type="submission" date="2019-03" db="EMBL/GenBank/DDBJ databases">
        <authorList>
            <person name="He R.-H."/>
        </authorList>
    </citation>
    <scope>NUCLEOTIDE SEQUENCE [LARGE SCALE GENOMIC DNA]</scope>
    <source>
        <strain evidence="3 5">DSM 19624</strain>
    </source>
</reference>
<evidence type="ECO:0000313" key="3">
    <source>
        <dbReference type="EMBL" id="TFB32080.1"/>
    </source>
</evidence>
<name>A0A497YB83_9SPHI</name>
<dbReference type="SMART" id="SM01235">
    <property type="entry name" value="Haem_bd"/>
    <property type="match status" value="1"/>
</dbReference>